<dbReference type="GO" id="GO:0009236">
    <property type="term" value="P:cobalamin biosynthetic process"/>
    <property type="evidence" value="ECO:0007669"/>
    <property type="project" value="UniProtKB-UniPathway"/>
</dbReference>
<name>A0A1G6BAV2_9BACT</name>
<dbReference type="SUPFAM" id="SSF53335">
    <property type="entry name" value="S-adenosyl-L-methionine-dependent methyltransferases"/>
    <property type="match status" value="1"/>
</dbReference>
<dbReference type="InterPro" id="IPR014008">
    <property type="entry name" value="Cbl_synth_MTase_CbiT"/>
</dbReference>
<dbReference type="InterPro" id="IPR014777">
    <property type="entry name" value="4pyrrole_Mease_sub1"/>
</dbReference>
<gene>
    <name evidence="7" type="ORF">SAMN05660653_00853</name>
</gene>
<protein>
    <submittedName>
        <fullName evidence="7">Precorrin-6Y C5,15-methyltransferase (Decarboxylating)</fullName>
    </submittedName>
</protein>
<feature type="domain" description="Tetrapyrrole methylase" evidence="6">
    <location>
        <begin position="16"/>
        <end position="188"/>
    </location>
</feature>
<dbReference type="PANTHER" id="PTHR43182">
    <property type="entry name" value="COBALT-PRECORRIN-6B C(15)-METHYLTRANSFERASE (DECARBOXYLATING)"/>
    <property type="match status" value="1"/>
</dbReference>
<evidence type="ECO:0000256" key="2">
    <source>
        <dbReference type="ARBA" id="ARBA00022573"/>
    </source>
</evidence>
<dbReference type="Gene3D" id="3.40.50.150">
    <property type="entry name" value="Vaccinia Virus protein VP39"/>
    <property type="match status" value="1"/>
</dbReference>
<sequence length="404" mass="44154">MLGLGQSVQEISAPRMELINSAELLVAGKRLHGAFPDYQGRRITLKAPLAQVMDELEQVVVDHGPRVVVLVGGDPCYYGIGPLLVQRLGPERVRLHPGTTTLQAAASLLGLAWQHVGVVSLHGRNGTTLLFAALARNRHVAVYTDDSNTPAAVATMVLERGGENFRMWVFEDLGTPEQRWGQFTLEQVLGQEFSPLNLVLLERTAEPELQICLGMAEKDYCRENGLITKRTVRAAVIAALALQPDNLLWDLGAGCGSVGLEAGLLLPQGGVTAVEREPRRVAMIRENIRRTNAFWLQVVQGRMPECLHGLPVPDRIFIGGGLSGGMSILEEACMRLKPGGRLVASVVLLQSLERIRDHLEHMRWPLEILQIQASHAVPLAGGHRLQSQNPIFLVCTLKPEDATP</sequence>
<evidence type="ECO:0000256" key="3">
    <source>
        <dbReference type="ARBA" id="ARBA00022603"/>
    </source>
</evidence>
<dbReference type="NCBIfam" id="TIGR02469">
    <property type="entry name" value="CbiT"/>
    <property type="match status" value="1"/>
</dbReference>
<dbReference type="InterPro" id="IPR035996">
    <property type="entry name" value="4pyrrol_Methylase_sf"/>
</dbReference>
<keyword evidence="2" id="KW-0169">Cobalamin biosynthesis</keyword>
<dbReference type="GO" id="GO:0008276">
    <property type="term" value="F:protein methyltransferase activity"/>
    <property type="evidence" value="ECO:0007669"/>
    <property type="project" value="InterPro"/>
</dbReference>
<proteinExistence type="predicted"/>
<dbReference type="InterPro" id="IPR050714">
    <property type="entry name" value="Cobalamin_biosynth_MTase"/>
</dbReference>
<dbReference type="GO" id="GO:0032259">
    <property type="term" value="P:methylation"/>
    <property type="evidence" value="ECO:0007669"/>
    <property type="project" value="UniProtKB-KW"/>
</dbReference>
<dbReference type="CDD" id="cd02440">
    <property type="entry name" value="AdoMet_MTases"/>
    <property type="match status" value="1"/>
</dbReference>
<evidence type="ECO:0000256" key="4">
    <source>
        <dbReference type="ARBA" id="ARBA00022679"/>
    </source>
</evidence>
<keyword evidence="5" id="KW-0949">S-adenosyl-L-methionine</keyword>
<evidence type="ECO:0000256" key="5">
    <source>
        <dbReference type="ARBA" id="ARBA00022691"/>
    </source>
</evidence>
<dbReference type="NCBIfam" id="TIGR02467">
    <property type="entry name" value="CbiE"/>
    <property type="match status" value="1"/>
</dbReference>
<keyword evidence="4 7" id="KW-0808">Transferase</keyword>
<dbReference type="Gene3D" id="3.40.1010.10">
    <property type="entry name" value="Cobalt-precorrin-4 Transmethylase, Domain 1"/>
    <property type="match status" value="1"/>
</dbReference>
<dbReference type="Gene3D" id="3.30.950.10">
    <property type="entry name" value="Methyltransferase, Cobalt-precorrin-4 Transmethylase, Domain 2"/>
    <property type="match status" value="1"/>
</dbReference>
<dbReference type="UniPathway" id="UPA00148"/>
<dbReference type="PIRSF" id="PIRSF036428">
    <property type="entry name" value="CobL"/>
    <property type="match status" value="1"/>
</dbReference>
<evidence type="ECO:0000313" key="8">
    <source>
        <dbReference type="Proteomes" id="UP000198771"/>
    </source>
</evidence>
<dbReference type="Proteomes" id="UP000198771">
    <property type="component" value="Unassembled WGS sequence"/>
</dbReference>
<comment type="pathway">
    <text evidence="1">Cofactor biosynthesis; adenosylcobalamin biosynthesis.</text>
</comment>
<dbReference type="InterPro" id="IPR014776">
    <property type="entry name" value="4pyrrole_Mease_sub2"/>
</dbReference>
<dbReference type="InterPro" id="IPR029063">
    <property type="entry name" value="SAM-dependent_MTases_sf"/>
</dbReference>
<keyword evidence="8" id="KW-1185">Reference proteome</keyword>
<dbReference type="InterPro" id="IPR012818">
    <property type="entry name" value="CbiE"/>
</dbReference>
<evidence type="ECO:0000256" key="1">
    <source>
        <dbReference type="ARBA" id="ARBA00004953"/>
    </source>
</evidence>
<dbReference type="CDD" id="cd11644">
    <property type="entry name" value="Precorrin-6Y-MT"/>
    <property type="match status" value="1"/>
</dbReference>
<organism evidence="7 8">
    <name type="scientific">Desulfonatronum thiosulfatophilum</name>
    <dbReference type="NCBI Taxonomy" id="617002"/>
    <lineage>
        <taxon>Bacteria</taxon>
        <taxon>Pseudomonadati</taxon>
        <taxon>Thermodesulfobacteriota</taxon>
        <taxon>Desulfovibrionia</taxon>
        <taxon>Desulfovibrionales</taxon>
        <taxon>Desulfonatronaceae</taxon>
        <taxon>Desulfonatronum</taxon>
    </lineage>
</organism>
<dbReference type="InterPro" id="IPR006365">
    <property type="entry name" value="Cbl_synth_CobL"/>
</dbReference>
<evidence type="ECO:0000313" key="7">
    <source>
        <dbReference type="EMBL" id="SDB17784.1"/>
    </source>
</evidence>
<dbReference type="AlphaFoldDB" id="A0A1G6BAV2"/>
<dbReference type="EMBL" id="FMXO01000004">
    <property type="protein sequence ID" value="SDB17784.1"/>
    <property type="molecule type" value="Genomic_DNA"/>
</dbReference>
<dbReference type="InterPro" id="IPR000878">
    <property type="entry name" value="4pyrrol_Mease"/>
</dbReference>
<dbReference type="SUPFAM" id="SSF53790">
    <property type="entry name" value="Tetrapyrrole methylase"/>
    <property type="match status" value="1"/>
</dbReference>
<keyword evidence="3 7" id="KW-0489">Methyltransferase</keyword>
<dbReference type="STRING" id="617002.SAMN05660653_00853"/>
<accession>A0A1G6BAV2</accession>
<dbReference type="Pfam" id="PF00590">
    <property type="entry name" value="TP_methylase"/>
    <property type="match status" value="1"/>
</dbReference>
<dbReference type="PANTHER" id="PTHR43182:SF1">
    <property type="entry name" value="COBALT-PRECORRIN-7 C(5)-METHYLTRANSFERASE"/>
    <property type="match status" value="1"/>
</dbReference>
<reference evidence="7 8" key="1">
    <citation type="submission" date="2016-10" db="EMBL/GenBank/DDBJ databases">
        <authorList>
            <person name="de Groot N.N."/>
        </authorList>
    </citation>
    <scope>NUCLEOTIDE SEQUENCE [LARGE SCALE GENOMIC DNA]</scope>
    <source>
        <strain evidence="7 8">ASO4-2</strain>
    </source>
</reference>
<evidence type="ECO:0000259" key="6">
    <source>
        <dbReference type="Pfam" id="PF00590"/>
    </source>
</evidence>